<sequence length="93" mass="10813">MEFKVNMNEYVKVKLTDYGIKILKEQHETLNEKIKTRGGIGIGDFKVDIDEDGYTKFQLWSLMNHFGHTTTITSDIPFELDIIFVKDELINNS</sequence>
<dbReference type="EMBL" id="NPBQ01000013">
    <property type="protein sequence ID" value="PAD85069.1"/>
    <property type="molecule type" value="Genomic_DNA"/>
</dbReference>
<proteinExistence type="predicted"/>
<dbReference type="Proteomes" id="UP000216961">
    <property type="component" value="Unassembled WGS sequence"/>
</dbReference>
<protein>
    <submittedName>
        <fullName evidence="1">Uncharacterized protein</fullName>
    </submittedName>
</protein>
<reference evidence="1 2" key="1">
    <citation type="submission" date="2017-07" db="EMBL/GenBank/DDBJ databases">
        <title>Isolation and whole genome analysis of endospore-forming bacteria from heroin.</title>
        <authorList>
            <person name="Kalinowski J."/>
            <person name="Ahrens B."/>
            <person name="Al-Dilaimi A."/>
            <person name="Winkler A."/>
            <person name="Wibberg D."/>
            <person name="Schleenbecker U."/>
            <person name="Ruckert C."/>
            <person name="Wolfel R."/>
            <person name="Grass G."/>
        </authorList>
    </citation>
    <scope>NUCLEOTIDE SEQUENCE [LARGE SCALE GENOMIC DNA]</scope>
    <source>
        <strain evidence="1 2">7521-2</strain>
    </source>
</reference>
<dbReference type="AlphaFoldDB" id="A0AA91TWD5"/>
<evidence type="ECO:0000313" key="2">
    <source>
        <dbReference type="Proteomes" id="UP000216961"/>
    </source>
</evidence>
<evidence type="ECO:0000313" key="1">
    <source>
        <dbReference type="EMBL" id="PAD85069.1"/>
    </source>
</evidence>
<comment type="caution">
    <text evidence="1">The sequence shown here is derived from an EMBL/GenBank/DDBJ whole genome shotgun (WGS) entry which is preliminary data.</text>
</comment>
<accession>A0AA91TWD5</accession>
<name>A0AA91TWD5_NIACI</name>
<dbReference type="RefSeq" id="WP_095328611.1">
    <property type="nucleotide sequence ID" value="NZ_NPBQ01000013.1"/>
</dbReference>
<gene>
    <name evidence="1" type="ORF">CHH57_01800</name>
</gene>
<organism evidence="1 2">
    <name type="scientific">Niallia circulans</name>
    <name type="common">Bacillus circulans</name>
    <dbReference type="NCBI Taxonomy" id="1397"/>
    <lineage>
        <taxon>Bacteria</taxon>
        <taxon>Bacillati</taxon>
        <taxon>Bacillota</taxon>
        <taxon>Bacilli</taxon>
        <taxon>Bacillales</taxon>
        <taxon>Bacillaceae</taxon>
        <taxon>Niallia</taxon>
    </lineage>
</organism>